<accession>A0A6J6RWK3</accession>
<dbReference type="EMBL" id="CAFBOS010000061">
    <property type="protein sequence ID" value="CAB4993919.1"/>
    <property type="molecule type" value="Genomic_DNA"/>
</dbReference>
<evidence type="ECO:0000256" key="1">
    <source>
        <dbReference type="ARBA" id="ARBA00001974"/>
    </source>
</evidence>
<evidence type="ECO:0000313" key="11">
    <source>
        <dbReference type="EMBL" id="CAB4888255.1"/>
    </source>
</evidence>
<evidence type="ECO:0000313" key="9">
    <source>
        <dbReference type="EMBL" id="CAB4726708.1"/>
    </source>
</evidence>
<evidence type="ECO:0000313" key="10">
    <source>
        <dbReference type="EMBL" id="CAB4834035.1"/>
    </source>
</evidence>
<evidence type="ECO:0000259" key="6">
    <source>
        <dbReference type="Pfam" id="PF00441"/>
    </source>
</evidence>
<dbReference type="InterPro" id="IPR009075">
    <property type="entry name" value="AcylCo_DH/oxidase_C"/>
</dbReference>
<dbReference type="EMBL" id="CAFBMH010000001">
    <property type="protein sequence ID" value="CAB4888255.1"/>
    <property type="molecule type" value="Genomic_DNA"/>
</dbReference>
<keyword evidence="4" id="KW-0274">FAD</keyword>
<dbReference type="PANTHER" id="PTHR43292">
    <property type="entry name" value="ACYL-COA DEHYDROGENASE"/>
    <property type="match status" value="1"/>
</dbReference>
<dbReference type="Gene3D" id="1.10.540.10">
    <property type="entry name" value="Acyl-CoA dehydrogenase/oxidase, N-terminal domain"/>
    <property type="match status" value="1"/>
</dbReference>
<dbReference type="EMBL" id="CAEZYR010000004">
    <property type="protein sequence ID" value="CAB4726708.1"/>
    <property type="molecule type" value="Genomic_DNA"/>
</dbReference>
<evidence type="ECO:0000256" key="3">
    <source>
        <dbReference type="ARBA" id="ARBA00022630"/>
    </source>
</evidence>
<gene>
    <name evidence="9" type="ORF">UFOPK2754_00191</name>
    <name evidence="10" type="ORF">UFOPK3139_01959</name>
    <name evidence="11" type="ORF">UFOPK3543_00010</name>
    <name evidence="12" type="ORF">UFOPK3967_01194</name>
</gene>
<dbReference type="InterPro" id="IPR037069">
    <property type="entry name" value="AcylCoA_DH/ox_N_sf"/>
</dbReference>
<dbReference type="SUPFAM" id="SSF47203">
    <property type="entry name" value="Acyl-CoA dehydrogenase C-terminal domain-like"/>
    <property type="match status" value="1"/>
</dbReference>
<feature type="domain" description="Acyl-CoA dehydrogenase/oxidase C-terminal" evidence="6">
    <location>
        <begin position="233"/>
        <end position="389"/>
    </location>
</feature>
<protein>
    <submittedName>
        <fullName evidence="9">Unannotated protein</fullName>
    </submittedName>
</protein>
<keyword evidence="5" id="KW-0560">Oxidoreductase</keyword>
<dbReference type="EMBL" id="CAFABA010000087">
    <property type="protein sequence ID" value="CAB4834035.1"/>
    <property type="molecule type" value="Genomic_DNA"/>
</dbReference>
<keyword evidence="3" id="KW-0285">Flavoprotein</keyword>
<dbReference type="InterPro" id="IPR036250">
    <property type="entry name" value="AcylCo_DH-like_C"/>
</dbReference>
<dbReference type="Pfam" id="PF02770">
    <property type="entry name" value="Acyl-CoA_dh_M"/>
    <property type="match status" value="1"/>
</dbReference>
<evidence type="ECO:0000256" key="5">
    <source>
        <dbReference type="ARBA" id="ARBA00023002"/>
    </source>
</evidence>
<dbReference type="AlphaFoldDB" id="A0A6J6RWK3"/>
<dbReference type="GO" id="GO:0050660">
    <property type="term" value="F:flavin adenine dinucleotide binding"/>
    <property type="evidence" value="ECO:0007669"/>
    <property type="project" value="InterPro"/>
</dbReference>
<dbReference type="InterPro" id="IPR046373">
    <property type="entry name" value="Acyl-CoA_Oxase/DH_mid-dom_sf"/>
</dbReference>
<evidence type="ECO:0000259" key="7">
    <source>
        <dbReference type="Pfam" id="PF02770"/>
    </source>
</evidence>
<evidence type="ECO:0000256" key="2">
    <source>
        <dbReference type="ARBA" id="ARBA00009347"/>
    </source>
</evidence>
<dbReference type="GO" id="GO:0016627">
    <property type="term" value="F:oxidoreductase activity, acting on the CH-CH group of donors"/>
    <property type="evidence" value="ECO:0007669"/>
    <property type="project" value="InterPro"/>
</dbReference>
<sequence>MDLRFTADELAFRDELRAWLHGVLPTLAPPPPENDFVARRAYDTAWQRMLFDAGYAGINWPKEFGGRGATPTEHLIFLEETERVGAPYVGVNFVGLLHGGPTLIMEASDAQRAKHLPSILRGDEVWCQGFSEPNAGSDLASLSTRAIRDGDHYVVTGQKIWTSNAQISDYCELLVRTDAEAPKHRGITWLAMPMDLPGIEVRPIKTIHGASEFSEVFLDEVRIPVENRVGDENDGWRVAMVTFSFERGTAFISEQLAAMRKLKELAHVARSVPKGNATAWDDGEVRREIGRLQAELDALWALTKRNVSQATRTGVPGPGGSVFKLFYADVHKRMTALSHKILGRHTLAMEDLGDLSTVDFVGDRVYSLTLSIAAGTSQIQRNIVGERILGLPKER</sequence>
<comment type="cofactor">
    <cofactor evidence="1">
        <name>FAD</name>
        <dbReference type="ChEBI" id="CHEBI:57692"/>
    </cofactor>
</comment>
<dbReference type="GO" id="GO:0005886">
    <property type="term" value="C:plasma membrane"/>
    <property type="evidence" value="ECO:0007669"/>
    <property type="project" value="TreeGrafter"/>
</dbReference>
<dbReference type="PANTHER" id="PTHR43292:SF3">
    <property type="entry name" value="ACYL-COA DEHYDROGENASE FADE29"/>
    <property type="match status" value="1"/>
</dbReference>
<dbReference type="Gene3D" id="2.40.110.10">
    <property type="entry name" value="Butyryl-CoA Dehydrogenase, subunit A, domain 2"/>
    <property type="match status" value="1"/>
</dbReference>
<feature type="domain" description="Acyl-CoA dehydrogenase/oxidase N-terminal" evidence="8">
    <location>
        <begin position="6"/>
        <end position="123"/>
    </location>
</feature>
<dbReference type="Gene3D" id="1.20.140.10">
    <property type="entry name" value="Butyryl-CoA Dehydrogenase, subunit A, domain 3"/>
    <property type="match status" value="1"/>
</dbReference>
<proteinExistence type="inferred from homology"/>
<feature type="domain" description="Acyl-CoA oxidase/dehydrogenase middle" evidence="7">
    <location>
        <begin position="127"/>
        <end position="221"/>
    </location>
</feature>
<dbReference type="InterPro" id="IPR013786">
    <property type="entry name" value="AcylCoA_DH/ox_N"/>
</dbReference>
<dbReference type="Pfam" id="PF02771">
    <property type="entry name" value="Acyl-CoA_dh_N"/>
    <property type="match status" value="1"/>
</dbReference>
<dbReference type="SUPFAM" id="SSF56645">
    <property type="entry name" value="Acyl-CoA dehydrogenase NM domain-like"/>
    <property type="match status" value="1"/>
</dbReference>
<organism evidence="9">
    <name type="scientific">freshwater metagenome</name>
    <dbReference type="NCBI Taxonomy" id="449393"/>
    <lineage>
        <taxon>unclassified sequences</taxon>
        <taxon>metagenomes</taxon>
        <taxon>ecological metagenomes</taxon>
    </lineage>
</organism>
<dbReference type="InterPro" id="IPR052161">
    <property type="entry name" value="Mycobact_Acyl-CoA_DH"/>
</dbReference>
<name>A0A6J6RWK3_9ZZZZ</name>
<comment type="similarity">
    <text evidence="2">Belongs to the acyl-CoA dehydrogenase family.</text>
</comment>
<reference evidence="9" key="1">
    <citation type="submission" date="2020-05" db="EMBL/GenBank/DDBJ databases">
        <authorList>
            <person name="Chiriac C."/>
            <person name="Salcher M."/>
            <person name="Ghai R."/>
            <person name="Kavagutti S V."/>
        </authorList>
    </citation>
    <scope>NUCLEOTIDE SEQUENCE</scope>
</reference>
<evidence type="ECO:0000256" key="4">
    <source>
        <dbReference type="ARBA" id="ARBA00022827"/>
    </source>
</evidence>
<dbReference type="InterPro" id="IPR009100">
    <property type="entry name" value="AcylCoA_DH/oxidase_NM_dom_sf"/>
</dbReference>
<evidence type="ECO:0000313" key="12">
    <source>
        <dbReference type="EMBL" id="CAB4993919.1"/>
    </source>
</evidence>
<dbReference type="FunFam" id="2.40.110.10:FF:000011">
    <property type="entry name" value="Acyl-CoA dehydrogenase FadE34"/>
    <property type="match status" value="1"/>
</dbReference>
<dbReference type="Pfam" id="PF00441">
    <property type="entry name" value="Acyl-CoA_dh_1"/>
    <property type="match status" value="1"/>
</dbReference>
<evidence type="ECO:0000259" key="8">
    <source>
        <dbReference type="Pfam" id="PF02771"/>
    </source>
</evidence>
<dbReference type="InterPro" id="IPR006091">
    <property type="entry name" value="Acyl-CoA_Oxase/DH_mid-dom"/>
</dbReference>